<dbReference type="EMBL" id="FN647946">
    <property type="protein sequence ID" value="CBN80234.1"/>
    <property type="molecule type" value="Genomic_DNA"/>
</dbReference>
<keyword evidence="2" id="KW-0378">Hydrolase</keyword>
<dbReference type="Proteomes" id="UP000002630">
    <property type="component" value="Linkage Group LG11"/>
</dbReference>
<dbReference type="PANTHER" id="PTHR11472">
    <property type="entry name" value="DNA REPAIR DEAD HELICASE RAD3/XP-D SUBFAMILY MEMBER"/>
    <property type="match status" value="1"/>
</dbReference>
<evidence type="ECO:0000256" key="3">
    <source>
        <dbReference type="ARBA" id="ARBA00022840"/>
    </source>
</evidence>
<keyword evidence="1" id="KW-0547">Nucleotide-binding</keyword>
<dbReference type="InterPro" id="IPR010614">
    <property type="entry name" value="RAD3-like_helicase_DEAD"/>
</dbReference>
<dbReference type="Gene3D" id="3.40.50.300">
    <property type="entry name" value="P-loop containing nucleotide triphosphate hydrolases"/>
    <property type="match status" value="1"/>
</dbReference>
<dbReference type="InterPro" id="IPR045028">
    <property type="entry name" value="DinG/Rad3-like"/>
</dbReference>
<dbReference type="InParanoid" id="D8LEJ1"/>
<dbReference type="InterPro" id="IPR006554">
    <property type="entry name" value="Helicase-like_DEXD_c2"/>
</dbReference>
<feature type="compositionally biased region" description="Gly residues" evidence="4">
    <location>
        <begin position="152"/>
        <end position="173"/>
    </location>
</feature>
<dbReference type="STRING" id="2880.D8LEJ1"/>
<dbReference type="SMART" id="SM00488">
    <property type="entry name" value="DEXDc2"/>
    <property type="match status" value="1"/>
</dbReference>
<accession>D8LEJ1</accession>
<dbReference type="PANTHER" id="PTHR11472:SF47">
    <property type="entry name" value="FANCONI ANEMIA GROUP J PROTEIN"/>
    <property type="match status" value="1"/>
</dbReference>
<evidence type="ECO:0000313" key="7">
    <source>
        <dbReference type="Proteomes" id="UP000002630"/>
    </source>
</evidence>
<dbReference type="GO" id="GO:0005634">
    <property type="term" value="C:nucleus"/>
    <property type="evidence" value="ECO:0007669"/>
    <property type="project" value="TreeGrafter"/>
</dbReference>
<evidence type="ECO:0000256" key="1">
    <source>
        <dbReference type="ARBA" id="ARBA00022741"/>
    </source>
</evidence>
<dbReference type="GO" id="GO:0016818">
    <property type="term" value="F:hydrolase activity, acting on acid anhydrides, in phosphorus-containing anhydrides"/>
    <property type="evidence" value="ECO:0007669"/>
    <property type="project" value="InterPro"/>
</dbReference>
<dbReference type="InterPro" id="IPR014013">
    <property type="entry name" value="Helic_SF1/SF2_ATP-bd_DinG/Rad3"/>
</dbReference>
<sequence length="301" mass="32855">MDASRQLGDPPKNYYGIKVEFPFETPMVPQDQMMQRIIAALKSKRHALLESPTGTGKSAAMLCASLAWQRDELFRTGKAPQIFYGARTHTQLEQMVRVVKSSPYCPTMATLGSRARLCINPMVVGDGAAKDDEPSDEDEDEDNNDDSNDTGWGRGGRGAGAGGRGGGGGSRGGGGRRRRRQKRNSNSSMQESCQALRSKVDRQRKHNKFLNLPGGGRVPYDQDAPDLTLDLANIEGRLTEKEKEHAACPFYRSMSAPKVTRAAHEFARPRVGLAGGHDGVVRRNEGQGQGRGASTAAWWLR</sequence>
<dbReference type="EMBL" id="FN649736">
    <property type="protein sequence ID" value="CBN80234.1"/>
    <property type="molecule type" value="Genomic_DNA"/>
</dbReference>
<evidence type="ECO:0000259" key="5">
    <source>
        <dbReference type="PROSITE" id="PS51193"/>
    </source>
</evidence>
<feature type="domain" description="Helicase ATP-binding" evidence="5">
    <location>
        <begin position="16"/>
        <end position="301"/>
    </location>
</feature>
<evidence type="ECO:0000256" key="4">
    <source>
        <dbReference type="SAM" id="MobiDB-lite"/>
    </source>
</evidence>
<gene>
    <name evidence="6" type="ORF">Esi_0131_0063</name>
</gene>
<feature type="compositionally biased region" description="Basic residues" evidence="4">
    <location>
        <begin position="174"/>
        <end position="183"/>
    </location>
</feature>
<feature type="compositionally biased region" description="Polar residues" evidence="4">
    <location>
        <begin position="184"/>
        <end position="195"/>
    </location>
</feature>
<organism evidence="6 7">
    <name type="scientific">Ectocarpus siliculosus</name>
    <name type="common">Brown alga</name>
    <name type="synonym">Conferva siliculosa</name>
    <dbReference type="NCBI Taxonomy" id="2880"/>
    <lineage>
        <taxon>Eukaryota</taxon>
        <taxon>Sar</taxon>
        <taxon>Stramenopiles</taxon>
        <taxon>Ochrophyta</taxon>
        <taxon>PX clade</taxon>
        <taxon>Phaeophyceae</taxon>
        <taxon>Ectocarpales</taxon>
        <taxon>Ectocarpaceae</taxon>
        <taxon>Ectocarpus</taxon>
    </lineage>
</organism>
<protein>
    <recommendedName>
        <fullName evidence="5">Helicase ATP-binding domain-containing protein</fullName>
    </recommendedName>
</protein>
<dbReference type="GO" id="GO:0003677">
    <property type="term" value="F:DNA binding"/>
    <property type="evidence" value="ECO:0007669"/>
    <property type="project" value="InterPro"/>
</dbReference>
<dbReference type="OrthoDB" id="19182at2759"/>
<dbReference type="GO" id="GO:0006289">
    <property type="term" value="P:nucleotide-excision repair"/>
    <property type="evidence" value="ECO:0007669"/>
    <property type="project" value="TreeGrafter"/>
</dbReference>
<dbReference type="InterPro" id="IPR027417">
    <property type="entry name" value="P-loop_NTPase"/>
</dbReference>
<proteinExistence type="predicted"/>
<dbReference type="GO" id="GO:1990918">
    <property type="term" value="P:double-strand break repair involved in meiotic recombination"/>
    <property type="evidence" value="ECO:0007669"/>
    <property type="project" value="TreeGrafter"/>
</dbReference>
<reference evidence="6 7" key="1">
    <citation type="journal article" date="2010" name="Nature">
        <title>The Ectocarpus genome and the independent evolution of multicellularity in brown algae.</title>
        <authorList>
            <person name="Cock J.M."/>
            <person name="Sterck L."/>
            <person name="Rouze P."/>
            <person name="Scornet D."/>
            <person name="Allen A.E."/>
            <person name="Amoutzias G."/>
            <person name="Anthouard V."/>
            <person name="Artiguenave F."/>
            <person name="Aury J.M."/>
            <person name="Badger J.H."/>
            <person name="Beszteri B."/>
            <person name="Billiau K."/>
            <person name="Bonnet E."/>
            <person name="Bothwell J.H."/>
            <person name="Bowler C."/>
            <person name="Boyen C."/>
            <person name="Brownlee C."/>
            <person name="Carrano C.J."/>
            <person name="Charrier B."/>
            <person name="Cho G.Y."/>
            <person name="Coelho S.M."/>
            <person name="Collen J."/>
            <person name="Corre E."/>
            <person name="Da Silva C."/>
            <person name="Delage L."/>
            <person name="Delaroque N."/>
            <person name="Dittami S.M."/>
            <person name="Doulbeau S."/>
            <person name="Elias M."/>
            <person name="Farnham G."/>
            <person name="Gachon C.M."/>
            <person name="Gschloessl B."/>
            <person name="Heesch S."/>
            <person name="Jabbari K."/>
            <person name="Jubin C."/>
            <person name="Kawai H."/>
            <person name="Kimura K."/>
            <person name="Kloareg B."/>
            <person name="Kupper F.C."/>
            <person name="Lang D."/>
            <person name="Le Bail A."/>
            <person name="Leblanc C."/>
            <person name="Lerouge P."/>
            <person name="Lohr M."/>
            <person name="Lopez P.J."/>
            <person name="Martens C."/>
            <person name="Maumus F."/>
            <person name="Michel G."/>
            <person name="Miranda-Saavedra D."/>
            <person name="Morales J."/>
            <person name="Moreau H."/>
            <person name="Motomura T."/>
            <person name="Nagasato C."/>
            <person name="Napoli C.A."/>
            <person name="Nelson D.R."/>
            <person name="Nyvall-Collen P."/>
            <person name="Peters A.F."/>
            <person name="Pommier C."/>
            <person name="Potin P."/>
            <person name="Poulain J."/>
            <person name="Quesneville H."/>
            <person name="Read B."/>
            <person name="Rensing S.A."/>
            <person name="Ritter A."/>
            <person name="Rousvoal S."/>
            <person name="Samanta M."/>
            <person name="Samson G."/>
            <person name="Schroeder D.C."/>
            <person name="Segurens B."/>
            <person name="Strittmatter M."/>
            <person name="Tonon T."/>
            <person name="Tregear J.W."/>
            <person name="Valentin K."/>
            <person name="von Dassow P."/>
            <person name="Yamagishi T."/>
            <person name="Van de Peer Y."/>
            <person name="Wincker P."/>
        </authorList>
    </citation>
    <scope>NUCLEOTIDE SEQUENCE [LARGE SCALE GENOMIC DNA]</scope>
    <source>
        <strain evidence="7">Ec32 / CCAP1310/4</strain>
    </source>
</reference>
<evidence type="ECO:0000256" key="2">
    <source>
        <dbReference type="ARBA" id="ARBA00022801"/>
    </source>
</evidence>
<dbReference type="GO" id="GO:0005524">
    <property type="term" value="F:ATP binding"/>
    <property type="evidence" value="ECO:0007669"/>
    <property type="project" value="UniProtKB-KW"/>
</dbReference>
<dbReference type="SUPFAM" id="SSF52540">
    <property type="entry name" value="P-loop containing nucleoside triphosphate hydrolases"/>
    <property type="match status" value="1"/>
</dbReference>
<feature type="compositionally biased region" description="Acidic residues" evidence="4">
    <location>
        <begin position="133"/>
        <end position="148"/>
    </location>
</feature>
<dbReference type="AlphaFoldDB" id="D8LEJ1"/>
<keyword evidence="7" id="KW-1185">Reference proteome</keyword>
<name>D8LEJ1_ECTSI</name>
<feature type="region of interest" description="Disordered" evidence="4">
    <location>
        <begin position="277"/>
        <end position="301"/>
    </location>
</feature>
<dbReference type="GO" id="GO:0003678">
    <property type="term" value="F:DNA helicase activity"/>
    <property type="evidence" value="ECO:0007669"/>
    <property type="project" value="InterPro"/>
</dbReference>
<keyword evidence="3" id="KW-0067">ATP-binding</keyword>
<feature type="region of interest" description="Disordered" evidence="4">
    <location>
        <begin position="125"/>
        <end position="217"/>
    </location>
</feature>
<evidence type="ECO:0000313" key="6">
    <source>
        <dbReference type="EMBL" id="CBN80234.1"/>
    </source>
</evidence>
<dbReference type="Pfam" id="PF06733">
    <property type="entry name" value="DEAD_2"/>
    <property type="match status" value="1"/>
</dbReference>
<dbReference type="PROSITE" id="PS51193">
    <property type="entry name" value="HELICASE_ATP_BIND_2"/>
    <property type="match status" value="1"/>
</dbReference>
<dbReference type="eggNOG" id="KOG1132">
    <property type="taxonomic scope" value="Eukaryota"/>
</dbReference>